<dbReference type="CDD" id="cd00801">
    <property type="entry name" value="INT_P4_C"/>
    <property type="match status" value="1"/>
</dbReference>
<name>A0A158FBR1_CABSO</name>
<evidence type="ECO:0000256" key="3">
    <source>
        <dbReference type="ARBA" id="ARBA00023125"/>
    </source>
</evidence>
<dbReference type="InterPro" id="IPR002104">
    <property type="entry name" value="Integrase_catalytic"/>
</dbReference>
<dbReference type="InterPro" id="IPR010998">
    <property type="entry name" value="Integrase_recombinase_N"/>
</dbReference>
<dbReference type="OrthoDB" id="9775880at2"/>
<evidence type="ECO:0000256" key="2">
    <source>
        <dbReference type="ARBA" id="ARBA00022908"/>
    </source>
</evidence>
<sequence length="404" mass="45763">MPLTDLEVRRAAPREKAYRVSDGRGMYLEISPSGGKYWRLKYRFNDREKRLALGIYPDVTLAHARKKRDEARAMLADGIDPGQAKKDKKRLARLNAATTFEAVALEWFEQQAPDWAPSHSQKIMGRLKKDLFPWLGSRPIADISPPEVLEVLRRAEKRGAHDTAHRLQQNCGQIFRYAVVTGRAMRDVSADLRGALRPNRHTHFASITDPQKVGEMLRAFDGFSGTLVVRAALQLAPLLFVRPGELRQAEWAQIDLERRAWSSTVSKTKTEHLVPLANQAVEILKELQAQTGQWRCVFPGRDRRKAMSGAAINAALQRLGFDTKTEITGHGFRAMARTILHERLRFPAEVIEHQLAHRVPDSLGSAYNRTRFIDDRVAMMQAWADYLDRLKAGAEVGPIRPRGL</sequence>
<evidence type="ECO:0000313" key="9">
    <source>
        <dbReference type="Proteomes" id="UP000054893"/>
    </source>
</evidence>
<dbReference type="Pfam" id="PF22022">
    <property type="entry name" value="Phage_int_M"/>
    <property type="match status" value="1"/>
</dbReference>
<dbReference type="PANTHER" id="PTHR30629">
    <property type="entry name" value="PROPHAGE INTEGRASE"/>
    <property type="match status" value="1"/>
</dbReference>
<gene>
    <name evidence="8" type="ORF">AWB64_00983</name>
</gene>
<dbReference type="GO" id="GO:0003677">
    <property type="term" value="F:DNA binding"/>
    <property type="evidence" value="ECO:0007669"/>
    <property type="project" value="UniProtKB-UniRule"/>
</dbReference>
<dbReference type="PROSITE" id="PS51900">
    <property type="entry name" value="CB"/>
    <property type="match status" value="1"/>
</dbReference>
<evidence type="ECO:0000256" key="4">
    <source>
        <dbReference type="ARBA" id="ARBA00023172"/>
    </source>
</evidence>
<comment type="similarity">
    <text evidence="1">Belongs to the 'phage' integrase family.</text>
</comment>
<dbReference type="Gene3D" id="1.10.150.130">
    <property type="match status" value="1"/>
</dbReference>
<keyword evidence="2" id="KW-0229">DNA integration</keyword>
<dbReference type="InterPro" id="IPR011010">
    <property type="entry name" value="DNA_brk_join_enz"/>
</dbReference>
<protein>
    <submittedName>
        <fullName evidence="8">Integrase</fullName>
    </submittedName>
</protein>
<evidence type="ECO:0000256" key="1">
    <source>
        <dbReference type="ARBA" id="ARBA00008857"/>
    </source>
</evidence>
<dbReference type="Gene3D" id="3.30.160.390">
    <property type="entry name" value="Integrase, DNA-binding domain"/>
    <property type="match status" value="1"/>
</dbReference>
<dbReference type="RefSeq" id="WP_060817475.1">
    <property type="nucleotide sequence ID" value="NZ_FCOC02000002.1"/>
</dbReference>
<dbReference type="SUPFAM" id="SSF56349">
    <property type="entry name" value="DNA breaking-rejoining enzymes"/>
    <property type="match status" value="1"/>
</dbReference>
<dbReference type="PROSITE" id="PS51898">
    <property type="entry name" value="TYR_RECOMBINASE"/>
    <property type="match status" value="1"/>
</dbReference>
<dbReference type="InterPro" id="IPR038488">
    <property type="entry name" value="Integrase_DNA-bd_sf"/>
</dbReference>
<dbReference type="InterPro" id="IPR044068">
    <property type="entry name" value="CB"/>
</dbReference>
<dbReference type="InterPro" id="IPR025166">
    <property type="entry name" value="Integrase_DNA_bind_dom"/>
</dbReference>
<dbReference type="InterPro" id="IPR013762">
    <property type="entry name" value="Integrase-like_cat_sf"/>
</dbReference>
<dbReference type="Gene3D" id="1.10.443.10">
    <property type="entry name" value="Intergrase catalytic core"/>
    <property type="match status" value="1"/>
</dbReference>
<dbReference type="InterPro" id="IPR050808">
    <property type="entry name" value="Phage_Integrase"/>
</dbReference>
<dbReference type="Proteomes" id="UP000054893">
    <property type="component" value="Unassembled WGS sequence"/>
</dbReference>
<dbReference type="GO" id="GO:0015074">
    <property type="term" value="P:DNA integration"/>
    <property type="evidence" value="ECO:0007669"/>
    <property type="project" value="UniProtKB-KW"/>
</dbReference>
<evidence type="ECO:0000313" key="8">
    <source>
        <dbReference type="EMBL" id="SAL16470.1"/>
    </source>
</evidence>
<keyword evidence="3 5" id="KW-0238">DNA-binding</keyword>
<dbReference type="Pfam" id="PF00589">
    <property type="entry name" value="Phage_integrase"/>
    <property type="match status" value="1"/>
</dbReference>
<reference evidence="8 9" key="1">
    <citation type="submission" date="2016-01" db="EMBL/GenBank/DDBJ databases">
        <authorList>
            <person name="Oliw E.H."/>
        </authorList>
    </citation>
    <scope>NUCLEOTIDE SEQUENCE [LARGE SCALE GENOMIC DNA]</scope>
    <source>
        <strain evidence="8">LMG 22029</strain>
    </source>
</reference>
<dbReference type="Pfam" id="PF13356">
    <property type="entry name" value="Arm-DNA-bind_3"/>
    <property type="match status" value="1"/>
</dbReference>
<evidence type="ECO:0000259" key="6">
    <source>
        <dbReference type="PROSITE" id="PS51898"/>
    </source>
</evidence>
<dbReference type="EMBL" id="FCOC02000002">
    <property type="protein sequence ID" value="SAL16470.1"/>
    <property type="molecule type" value="Genomic_DNA"/>
</dbReference>
<evidence type="ECO:0000259" key="7">
    <source>
        <dbReference type="PROSITE" id="PS51900"/>
    </source>
</evidence>
<dbReference type="InterPro" id="IPR053876">
    <property type="entry name" value="Phage_int_M"/>
</dbReference>
<dbReference type="PANTHER" id="PTHR30629:SF2">
    <property type="entry name" value="PROPHAGE INTEGRASE INTS-RELATED"/>
    <property type="match status" value="1"/>
</dbReference>
<keyword evidence="4" id="KW-0233">DNA recombination</keyword>
<feature type="domain" description="Core-binding (CB)" evidence="7">
    <location>
        <begin position="98"/>
        <end position="179"/>
    </location>
</feature>
<accession>A0A158FBR1</accession>
<dbReference type="GO" id="GO:0006310">
    <property type="term" value="P:DNA recombination"/>
    <property type="evidence" value="ECO:0007669"/>
    <property type="project" value="UniProtKB-KW"/>
</dbReference>
<dbReference type="AlphaFoldDB" id="A0A158FBR1"/>
<feature type="domain" description="Tyr recombinase" evidence="6">
    <location>
        <begin position="203"/>
        <end position="380"/>
    </location>
</feature>
<proteinExistence type="inferred from homology"/>
<organism evidence="8 9">
    <name type="scientific">Caballeronia sordidicola</name>
    <name type="common">Burkholderia sordidicola</name>
    <dbReference type="NCBI Taxonomy" id="196367"/>
    <lineage>
        <taxon>Bacteria</taxon>
        <taxon>Pseudomonadati</taxon>
        <taxon>Pseudomonadota</taxon>
        <taxon>Betaproteobacteria</taxon>
        <taxon>Burkholderiales</taxon>
        <taxon>Burkholderiaceae</taxon>
        <taxon>Caballeronia</taxon>
    </lineage>
</organism>
<evidence type="ECO:0000256" key="5">
    <source>
        <dbReference type="PROSITE-ProRule" id="PRU01248"/>
    </source>
</evidence>